<dbReference type="AlphaFoldDB" id="A0AAN9TKC3"/>
<keyword evidence="6" id="KW-1185">Reference proteome</keyword>
<dbReference type="EMBL" id="JBBCAQ010000019">
    <property type="protein sequence ID" value="KAK7595073.1"/>
    <property type="molecule type" value="Genomic_DNA"/>
</dbReference>
<dbReference type="GO" id="GO:0008270">
    <property type="term" value="F:zinc ion binding"/>
    <property type="evidence" value="ECO:0007669"/>
    <property type="project" value="UniProtKB-KW"/>
</dbReference>
<dbReference type="Pfam" id="PF04500">
    <property type="entry name" value="FLYWCH"/>
    <property type="match status" value="1"/>
</dbReference>
<keyword evidence="3" id="KW-0862">Zinc</keyword>
<proteinExistence type="predicted"/>
<comment type="caution">
    <text evidence="5">The sequence shown here is derived from an EMBL/GenBank/DDBJ whole genome shotgun (WGS) entry which is preliminary data.</text>
</comment>
<dbReference type="Gene3D" id="2.20.25.240">
    <property type="match status" value="1"/>
</dbReference>
<keyword evidence="1" id="KW-0479">Metal-binding</keyword>
<sequence length="155" mass="17758">MAHRTDFLLSNSQRGREIVIFENNKFHKCNYVSSLCAFRWRCVQKMCNANVYISEDSKSIVKISSTHTHDPVTDKQILLEKVANSVKRKALDDFSNPPAKIVRTEIINADAVQSFAESDVMNVRRCVYRSRRKVVPRLPKNLKYNSGNSENVPPS</sequence>
<dbReference type="InterPro" id="IPR007588">
    <property type="entry name" value="Znf_FLYWCH"/>
</dbReference>
<reference evidence="5 6" key="1">
    <citation type="submission" date="2024-03" db="EMBL/GenBank/DDBJ databases">
        <title>Adaptation during the transition from Ophiocordyceps entomopathogen to insect associate is accompanied by gene loss and intensified selection.</title>
        <authorList>
            <person name="Ward C.M."/>
            <person name="Onetto C.A."/>
            <person name="Borneman A.R."/>
        </authorList>
    </citation>
    <scope>NUCLEOTIDE SEQUENCE [LARGE SCALE GENOMIC DNA]</scope>
    <source>
        <strain evidence="5">AWRI1</strain>
        <tissue evidence="5">Single Adult Female</tissue>
    </source>
</reference>
<evidence type="ECO:0000259" key="4">
    <source>
        <dbReference type="Pfam" id="PF04500"/>
    </source>
</evidence>
<evidence type="ECO:0000313" key="6">
    <source>
        <dbReference type="Proteomes" id="UP001367676"/>
    </source>
</evidence>
<evidence type="ECO:0000313" key="5">
    <source>
        <dbReference type="EMBL" id="KAK7595073.1"/>
    </source>
</evidence>
<evidence type="ECO:0000256" key="3">
    <source>
        <dbReference type="ARBA" id="ARBA00022833"/>
    </source>
</evidence>
<keyword evidence="2" id="KW-0863">Zinc-finger</keyword>
<organism evidence="5 6">
    <name type="scientific">Parthenolecanium corni</name>
    <dbReference type="NCBI Taxonomy" id="536013"/>
    <lineage>
        <taxon>Eukaryota</taxon>
        <taxon>Metazoa</taxon>
        <taxon>Ecdysozoa</taxon>
        <taxon>Arthropoda</taxon>
        <taxon>Hexapoda</taxon>
        <taxon>Insecta</taxon>
        <taxon>Pterygota</taxon>
        <taxon>Neoptera</taxon>
        <taxon>Paraneoptera</taxon>
        <taxon>Hemiptera</taxon>
        <taxon>Sternorrhyncha</taxon>
        <taxon>Coccoidea</taxon>
        <taxon>Coccidae</taxon>
        <taxon>Parthenolecanium</taxon>
    </lineage>
</organism>
<name>A0AAN9TKC3_9HEMI</name>
<gene>
    <name evidence="5" type="ORF">V9T40_001506</name>
</gene>
<evidence type="ECO:0000256" key="2">
    <source>
        <dbReference type="ARBA" id="ARBA00022771"/>
    </source>
</evidence>
<dbReference type="Proteomes" id="UP001367676">
    <property type="component" value="Unassembled WGS sequence"/>
</dbReference>
<feature type="domain" description="FLYWCH-type" evidence="4">
    <location>
        <begin position="11"/>
        <end position="69"/>
    </location>
</feature>
<accession>A0AAN9TKC3</accession>
<evidence type="ECO:0000256" key="1">
    <source>
        <dbReference type="ARBA" id="ARBA00022723"/>
    </source>
</evidence>
<protein>
    <recommendedName>
        <fullName evidence="4">FLYWCH-type domain-containing protein</fullName>
    </recommendedName>
</protein>